<comment type="caution">
    <text evidence="2">The sequence shown here is derived from an EMBL/GenBank/DDBJ whole genome shotgun (WGS) entry which is preliminary data.</text>
</comment>
<dbReference type="EMBL" id="CAUYUJ010004903">
    <property type="protein sequence ID" value="CAK0811468.1"/>
    <property type="molecule type" value="Genomic_DNA"/>
</dbReference>
<protein>
    <submittedName>
        <fullName evidence="2">Uncharacterized protein</fullName>
    </submittedName>
</protein>
<evidence type="ECO:0000256" key="1">
    <source>
        <dbReference type="SAM" id="MobiDB-lite"/>
    </source>
</evidence>
<sequence>MATGFHRSWGLHRMPTQGPDARRVDVIATDNAFWAKVRVVADLGDGIDVERRWMRGCPYHEEECICFAKKGNNFQCPNQLKSCRGPQPRARLHDTLDRWRNNQIALRTNSDDGPTGEIYRATHAAFGHLLGLVKHTFKFIVHLPYRFWEARDPAVARTLLDMYREGVGRGLQYHRVAARCCEGDLSADFIDHCEGRGLPPRLDAELKALECAKFDGASAEAVHGQLARIAVVSTASSCRFKASGARAKQDWTECGLYCSLGWASRPTEFWNKYKAVVQRGICRRGQLTPKRVGDADFCADVYRYGWHSQHDWSELSTGKPDPRRAQASTTFGRIKKDFITTLVKPHQLYSVLTDQEMIDDARLHPLGGDGEVGDPVRELSAFEVIDLHPNAKRVPEAYGAKTMFCPAMVRKWILHGAGPLPQSPVQLTLRPSSDGPAAMDIRAMSSWKKRRDSLRMWADRAPSEIHGCLDVSKPVDWNDMMPLPWAPATCPAATTVAKMEELGWVEGEPHHRPLPIADKLISYEDATSRKSYLLALMDADSLHARGCDAIRAGQSELHCRCPLNVDPRTPPSHNAEYYRKALKQGGFGDLAEIVVGGDGVAAPIRAMGAALGAGPRPLPAAGEDSLGAQVHREGGRSPVPSPKGHT</sequence>
<evidence type="ECO:0000313" key="2">
    <source>
        <dbReference type="EMBL" id="CAK0811468.1"/>
    </source>
</evidence>
<dbReference type="Proteomes" id="UP001189429">
    <property type="component" value="Unassembled WGS sequence"/>
</dbReference>
<gene>
    <name evidence="2" type="ORF">PCOR1329_LOCUS16085</name>
</gene>
<organism evidence="2 3">
    <name type="scientific">Prorocentrum cordatum</name>
    <dbReference type="NCBI Taxonomy" id="2364126"/>
    <lineage>
        <taxon>Eukaryota</taxon>
        <taxon>Sar</taxon>
        <taxon>Alveolata</taxon>
        <taxon>Dinophyceae</taxon>
        <taxon>Prorocentrales</taxon>
        <taxon>Prorocentraceae</taxon>
        <taxon>Prorocentrum</taxon>
    </lineage>
</organism>
<feature type="region of interest" description="Disordered" evidence="1">
    <location>
        <begin position="613"/>
        <end position="646"/>
    </location>
</feature>
<feature type="compositionally biased region" description="Low complexity" evidence="1">
    <location>
        <begin position="613"/>
        <end position="622"/>
    </location>
</feature>
<reference evidence="2" key="1">
    <citation type="submission" date="2023-10" db="EMBL/GenBank/DDBJ databases">
        <authorList>
            <person name="Chen Y."/>
            <person name="Shah S."/>
            <person name="Dougan E. K."/>
            <person name="Thang M."/>
            <person name="Chan C."/>
        </authorList>
    </citation>
    <scope>NUCLEOTIDE SEQUENCE [LARGE SCALE GENOMIC DNA]</scope>
</reference>
<name>A0ABN9R1K0_9DINO</name>
<evidence type="ECO:0000313" key="3">
    <source>
        <dbReference type="Proteomes" id="UP001189429"/>
    </source>
</evidence>
<keyword evidence="3" id="KW-1185">Reference proteome</keyword>
<proteinExistence type="predicted"/>
<accession>A0ABN9R1K0</accession>